<dbReference type="PANTHER" id="PTHR11524:SF16">
    <property type="entry name" value="LARGE RIBOSOMAL SUBUNIT PROTEIN UL30"/>
    <property type="match status" value="1"/>
</dbReference>
<dbReference type="AlphaFoldDB" id="A0A0P6J1G0"/>
<dbReference type="GO" id="GO:0003723">
    <property type="term" value="F:RNA binding"/>
    <property type="evidence" value="ECO:0007669"/>
    <property type="project" value="TreeGrafter"/>
</dbReference>
<dbReference type="InterPro" id="IPR039699">
    <property type="entry name" value="Ribosomal_uL30"/>
</dbReference>
<dbReference type="CDD" id="cd01657">
    <property type="entry name" value="Ribosomal_L7_archeal_euk"/>
    <property type="match status" value="1"/>
</dbReference>
<evidence type="ECO:0000256" key="2">
    <source>
        <dbReference type="ARBA" id="ARBA00023274"/>
    </source>
</evidence>
<dbReference type="VEuPathDB" id="VectorBase:AAEL012585"/>
<name>A0A0P6J1G0_AEDAE</name>
<organism evidence="3">
    <name type="scientific">Aedes aegypti</name>
    <name type="common">Yellowfever mosquito</name>
    <name type="synonym">Culex aegypti</name>
    <dbReference type="NCBI Taxonomy" id="7159"/>
    <lineage>
        <taxon>Eukaryota</taxon>
        <taxon>Metazoa</taxon>
        <taxon>Ecdysozoa</taxon>
        <taxon>Arthropoda</taxon>
        <taxon>Hexapoda</taxon>
        <taxon>Insecta</taxon>
        <taxon>Pterygota</taxon>
        <taxon>Neoptera</taxon>
        <taxon>Endopterygota</taxon>
        <taxon>Diptera</taxon>
        <taxon>Nematocera</taxon>
        <taxon>Culicoidea</taxon>
        <taxon>Culicidae</taxon>
        <taxon>Culicinae</taxon>
        <taxon>Aedini</taxon>
        <taxon>Aedes</taxon>
        <taxon>Stegomyia</taxon>
    </lineage>
</organism>
<dbReference type="GO" id="GO:0022625">
    <property type="term" value="C:cytosolic large ribosomal subunit"/>
    <property type="evidence" value="ECO:0007669"/>
    <property type="project" value="TreeGrafter"/>
</dbReference>
<sequence length="227" mass="26040">VIFRLKVFIQIQANQPFQQLEKRRHLVAGPLTTITISCGLRMGHEMGENHINICIPAKPNAAFFISAHGIDKVTPKICKELQLFRLRQINNATFIKLNKATKMRIAERYITYGNPTLKSVRYLIKKRGFDKHRKSCIPSTDNFVYQCKLGTGYPYKMQCVVDLAYQIYTSGLPFRKGNNFLWPFKLNTPSDGWRKKTTTSSAVQVGAISKKKVKIKFLIMKFACTDE</sequence>
<dbReference type="SUPFAM" id="SSF55129">
    <property type="entry name" value="Ribosomal protein L30p/L7e"/>
    <property type="match status" value="1"/>
</dbReference>
<dbReference type="EMBL" id="GDUN01000016">
    <property type="protein sequence ID" value="JAN95903.1"/>
    <property type="molecule type" value="mRNA"/>
</dbReference>
<keyword evidence="1 3" id="KW-0689">Ribosomal protein</keyword>
<dbReference type="Gene3D" id="3.30.1390.20">
    <property type="entry name" value="Ribosomal protein L30, ferredoxin-like fold domain"/>
    <property type="match status" value="1"/>
</dbReference>
<reference evidence="3" key="1">
    <citation type="journal article" date="2016" name="PLoS ONE">
        <title>A Deep Insight into the Sialome of Male and Female Aedes aegypti Mosquitoes.</title>
        <authorList>
            <person name="Ribeiro J.M."/>
            <person name="Martin-Martin I."/>
            <person name="Arca B."/>
            <person name="Calvo E."/>
        </authorList>
    </citation>
    <scope>NUCLEOTIDE SEQUENCE</scope>
    <source>
        <strain evidence="3">Liverpool</strain>
        <tissue evidence="3">Salivary glands</tissue>
    </source>
</reference>
<protein>
    <submittedName>
        <fullName evidence="3">Putative 60s ribosomal protein l7</fullName>
    </submittedName>
</protein>
<evidence type="ECO:0000256" key="1">
    <source>
        <dbReference type="ARBA" id="ARBA00022980"/>
    </source>
</evidence>
<accession>A0A0P6J1G0</accession>
<proteinExistence type="evidence at transcript level"/>
<feature type="non-terminal residue" evidence="3">
    <location>
        <position position="1"/>
    </location>
</feature>
<dbReference type="InterPro" id="IPR036919">
    <property type="entry name" value="Ribo_uL30_ferredoxin-like_sf"/>
</dbReference>
<evidence type="ECO:0000313" key="3">
    <source>
        <dbReference type="EMBL" id="JAN95903.1"/>
    </source>
</evidence>
<dbReference type="GO" id="GO:0000463">
    <property type="term" value="P:maturation of LSU-rRNA from tricistronic rRNA transcript (SSU-rRNA, 5.8S rRNA, LSU-rRNA)"/>
    <property type="evidence" value="ECO:0007669"/>
    <property type="project" value="TreeGrafter"/>
</dbReference>
<dbReference type="PANTHER" id="PTHR11524">
    <property type="entry name" value="60S RIBOSOMAL PROTEIN L7"/>
    <property type="match status" value="1"/>
</dbReference>
<dbReference type="InterPro" id="IPR035808">
    <property type="entry name" value="Ribosomal_uL30_euk_arc"/>
</dbReference>
<dbReference type="GO" id="GO:0003735">
    <property type="term" value="F:structural constituent of ribosome"/>
    <property type="evidence" value="ECO:0007669"/>
    <property type="project" value="TreeGrafter"/>
</dbReference>
<keyword evidence="2" id="KW-0687">Ribonucleoprotein</keyword>